<dbReference type="SUPFAM" id="SSF51445">
    <property type="entry name" value="(Trans)glycosidases"/>
    <property type="match status" value="1"/>
</dbReference>
<feature type="signal peptide" evidence="1">
    <location>
        <begin position="1"/>
        <end position="23"/>
    </location>
</feature>
<feature type="chain" id="PRO_5047455156" evidence="1">
    <location>
        <begin position="24"/>
        <end position="1175"/>
    </location>
</feature>
<evidence type="ECO:0000313" key="3">
    <source>
        <dbReference type="EMBL" id="MDU0353557.1"/>
    </source>
</evidence>
<evidence type="ECO:0000313" key="4">
    <source>
        <dbReference type="Proteomes" id="UP001247805"/>
    </source>
</evidence>
<dbReference type="InterPro" id="IPR040527">
    <property type="entry name" value="Beta-sand_Porphyrn"/>
</dbReference>
<accession>A0ABU3SUA8</accession>
<dbReference type="InterPro" id="IPR017853">
    <property type="entry name" value="GH"/>
</dbReference>
<organism evidence="3 4">
    <name type="scientific">Paraglaciecola aquimarina</name>
    <dbReference type="NCBI Taxonomy" id="1235557"/>
    <lineage>
        <taxon>Bacteria</taxon>
        <taxon>Pseudomonadati</taxon>
        <taxon>Pseudomonadota</taxon>
        <taxon>Gammaproteobacteria</taxon>
        <taxon>Alteromonadales</taxon>
        <taxon>Alteromonadaceae</taxon>
        <taxon>Paraglaciecola</taxon>
    </lineage>
</organism>
<dbReference type="Gene3D" id="2.60.40.1080">
    <property type="match status" value="1"/>
</dbReference>
<evidence type="ECO:0000256" key="1">
    <source>
        <dbReference type="SAM" id="SignalP"/>
    </source>
</evidence>
<dbReference type="InterPro" id="IPR008964">
    <property type="entry name" value="Invasin/intimin_cell_adhesion"/>
</dbReference>
<comment type="caution">
    <text evidence="3">The sequence shown here is derived from an EMBL/GenBank/DDBJ whole genome shotgun (WGS) entry which is preliminary data.</text>
</comment>
<keyword evidence="4" id="KW-1185">Reference proteome</keyword>
<dbReference type="Pfam" id="PF18206">
    <property type="entry name" value="Porphyrn_cat_1"/>
    <property type="match status" value="1"/>
</dbReference>
<dbReference type="EMBL" id="JAWDIO010000002">
    <property type="protein sequence ID" value="MDU0353557.1"/>
    <property type="molecule type" value="Genomic_DNA"/>
</dbReference>
<evidence type="ECO:0000259" key="2">
    <source>
        <dbReference type="SMART" id="SM00635"/>
    </source>
</evidence>
<dbReference type="SMART" id="SM00635">
    <property type="entry name" value="BID_2"/>
    <property type="match status" value="1"/>
</dbReference>
<protein>
    <submittedName>
        <fullName evidence="3">Ig-like domain-containing protein</fullName>
    </submittedName>
</protein>
<dbReference type="InterPro" id="IPR036439">
    <property type="entry name" value="Dockerin_dom_sf"/>
</dbReference>
<dbReference type="Gene3D" id="2.60.120.1200">
    <property type="match status" value="1"/>
</dbReference>
<dbReference type="Proteomes" id="UP001247805">
    <property type="component" value="Unassembled WGS sequence"/>
</dbReference>
<dbReference type="SUPFAM" id="SSF63446">
    <property type="entry name" value="Type I dockerin domain"/>
    <property type="match status" value="1"/>
</dbReference>
<dbReference type="InterPro" id="IPR041224">
    <property type="entry name" value="BPA_C"/>
</dbReference>
<feature type="domain" description="BIG2" evidence="2">
    <location>
        <begin position="650"/>
        <end position="727"/>
    </location>
</feature>
<name>A0ABU3SUA8_9ALTE</name>
<dbReference type="SUPFAM" id="SSF49373">
    <property type="entry name" value="Invasin/intimin cell-adhesion fragments"/>
    <property type="match status" value="1"/>
</dbReference>
<dbReference type="Gene3D" id="1.10.1330.10">
    <property type="entry name" value="Dockerin domain"/>
    <property type="match status" value="1"/>
</dbReference>
<dbReference type="InterPro" id="IPR003343">
    <property type="entry name" value="Big_2"/>
</dbReference>
<sequence length="1175" mass="129302">MLKAIPWLLVTTGLTVLPISALAKTEAVVNLNVKHSVGGKDTFDRQKYITIHSTLSDNDWVGEGDQLKYLMDDLDVYFGRDNGGPGWNFNQAAEDPSNPGYADPDKIVERGRSAREDAWGVNRSFLHQYDGRGDIMVGGQPIPHWLGTVTPHANSGLEPWQAAGADAVGDFLGQYMNEFFRSEGEAVTDGHLRPHYFEVLNEPLYQLTDDPGYIGLTESTDPIDIFNFHKDVATAFRRHNTDVKIGGFTVAFPRFEVRDFDRWEERMKLFIDTAGQHMDFYSTHFYDLQPNDKFKGGRIEATLDMIDHYSLLALGETKEHVISEYGGRNQPLERDPWSPLRDWWFLKAASPMLIQFMDRPDTIAKTIPFIPVKAEWGRKSDTVPYPWRLFRRQHEGAGETGDDWVFTDMVKFYELWSDVKGTRVDSYTTNPDILMDSYVAQDKLYVIFSNLTEQAETLLLHQYGSADATIQGVKIKHLYLHGIKPKLDVINAAGAMDTFELAPEATAIIEYTYTSDINIDQTSSETKYFASEYLKDISASVANQFEISAVQTSELGEAILRIAVGRDHGKSLTPRVTFNGQILTSVAQISGDNQLARDRFFGLLEIPVPYDLVKQNNQVDITFPDAGGHIASVNMKVFNFDSDIRPEGGAVSGMFITAATDILPVGQTMQVNASVTPFFATDQTFVLSSSDDTIATVSSAGVVTGLKAGVVSIIATSTDGGFQAEVTVTVEEPVAASLGFDDRSVYLSTSYNVDTGMQVTTHYEAGTGYKVTSSLNGVKYLLRHMSSGWKVIKDIEVNDTSAIGKQRGTSTVNIPLDGLTPTDELQNGEFYFLFIRMNSSAGVTKEINAFPIKIEKDEGVIEPGLQWDDSDKYRTTTYTTDSTLDVVVDFEAGNGLTVASDSVGVRFYLREMDGTFTTVFNDVTVSDPSAVDQQSGQASASIPLDGLTPSTSLPEGHFYFLFAQFMSSDGATHNINGIAPINIEQGVVPASFTLDDINKYRSTEYVVGGTMDVTTNYEMGTGNTVTAKYNGIRYFLRHMEAGWTRVVKDIVVEDSAAIGSQSGVSQVSIPLAGATPSDELPAGDFYFLFIKVESSDGNEYDIPVSGITILPPASVQGDWDEDGDVDSMDVRGLMGAVLSRQAVDLAFDINGDEVVNMLDVRALAPMCTRARCATN</sequence>
<dbReference type="Pfam" id="PF18040">
    <property type="entry name" value="BPA_C"/>
    <property type="match status" value="1"/>
</dbReference>
<keyword evidence="1" id="KW-0732">Signal</keyword>
<dbReference type="CDD" id="cd21510">
    <property type="entry name" value="agarase_cat"/>
    <property type="match status" value="1"/>
</dbReference>
<dbReference type="Pfam" id="PF02368">
    <property type="entry name" value="Big_2"/>
    <property type="match status" value="1"/>
</dbReference>
<dbReference type="RefSeq" id="WP_316025219.1">
    <property type="nucleotide sequence ID" value="NZ_JAWDIO010000002.1"/>
</dbReference>
<proteinExistence type="predicted"/>
<gene>
    <name evidence="3" type="ORF">RS130_06100</name>
</gene>
<reference evidence="3 4" key="1">
    <citation type="submission" date="2023-10" db="EMBL/GenBank/DDBJ databases">
        <title>Glaciecola aquimarina strain GGW-M5 nov., isolated from a coastal seawater.</title>
        <authorList>
            <person name="Bayburt H."/>
            <person name="Kim J.M."/>
            <person name="Choi B.J."/>
            <person name="Jeon C.O."/>
        </authorList>
    </citation>
    <scope>NUCLEOTIDE SEQUENCE [LARGE SCALE GENOMIC DNA]</scope>
    <source>
        <strain evidence="3 4">KCTC 32108</strain>
    </source>
</reference>
<dbReference type="Gene3D" id="3.20.20.80">
    <property type="entry name" value="Glycosidases"/>
    <property type="match status" value="1"/>
</dbReference>